<evidence type="ECO:0000256" key="1">
    <source>
        <dbReference type="SAM" id="MobiDB-lite"/>
    </source>
</evidence>
<dbReference type="Proteomes" id="UP001500603">
    <property type="component" value="Unassembled WGS sequence"/>
</dbReference>
<feature type="region of interest" description="Disordered" evidence="1">
    <location>
        <begin position="67"/>
        <end position="123"/>
    </location>
</feature>
<organism evidence="2 3">
    <name type="scientific">Nocardia callitridis</name>
    <dbReference type="NCBI Taxonomy" id="648753"/>
    <lineage>
        <taxon>Bacteria</taxon>
        <taxon>Bacillati</taxon>
        <taxon>Actinomycetota</taxon>
        <taxon>Actinomycetes</taxon>
        <taxon>Mycobacteriales</taxon>
        <taxon>Nocardiaceae</taxon>
        <taxon>Nocardia</taxon>
    </lineage>
</organism>
<sequence length="123" mass="13273">MRSAAVLGLGGIGIARLELARAGRITHRETVARRAPQTAEMPAPATNRTEHEVPADTVLALFERQVRRRPTDTGDCTATRTTASARAAVSTLSRRTAFGPDPSSATTRRTNRALHSDHSSQWS</sequence>
<accession>A0ABP9KRH0</accession>
<proteinExistence type="predicted"/>
<protein>
    <submittedName>
        <fullName evidence="2">Uncharacterized protein</fullName>
    </submittedName>
</protein>
<feature type="region of interest" description="Disordered" evidence="1">
    <location>
        <begin position="31"/>
        <end position="53"/>
    </location>
</feature>
<dbReference type="EMBL" id="BAABJM010000005">
    <property type="protein sequence ID" value="GAA5062617.1"/>
    <property type="molecule type" value="Genomic_DNA"/>
</dbReference>
<gene>
    <name evidence="2" type="ORF">GCM10023318_46500</name>
</gene>
<evidence type="ECO:0000313" key="3">
    <source>
        <dbReference type="Proteomes" id="UP001500603"/>
    </source>
</evidence>
<comment type="caution">
    <text evidence="2">The sequence shown here is derived from an EMBL/GenBank/DDBJ whole genome shotgun (WGS) entry which is preliminary data.</text>
</comment>
<feature type="compositionally biased region" description="Basic and acidic residues" evidence="1">
    <location>
        <begin position="114"/>
        <end position="123"/>
    </location>
</feature>
<name>A0ABP9KRH0_9NOCA</name>
<reference evidence="3" key="1">
    <citation type="journal article" date="2019" name="Int. J. Syst. Evol. Microbiol.">
        <title>The Global Catalogue of Microorganisms (GCM) 10K type strain sequencing project: providing services to taxonomists for standard genome sequencing and annotation.</title>
        <authorList>
            <consortium name="The Broad Institute Genomics Platform"/>
            <consortium name="The Broad Institute Genome Sequencing Center for Infectious Disease"/>
            <person name="Wu L."/>
            <person name="Ma J."/>
        </authorList>
    </citation>
    <scope>NUCLEOTIDE SEQUENCE [LARGE SCALE GENOMIC DNA]</scope>
    <source>
        <strain evidence="3">JCM 18298</strain>
    </source>
</reference>
<keyword evidence="3" id="KW-1185">Reference proteome</keyword>
<evidence type="ECO:0000313" key="2">
    <source>
        <dbReference type="EMBL" id="GAA5062617.1"/>
    </source>
</evidence>
<feature type="compositionally biased region" description="Low complexity" evidence="1">
    <location>
        <begin position="73"/>
        <end position="97"/>
    </location>
</feature>